<proteinExistence type="inferred from homology"/>
<dbReference type="InterPro" id="IPR050638">
    <property type="entry name" value="AA-Vitamin_Transporters"/>
</dbReference>
<feature type="transmembrane region" description="Helical" evidence="6">
    <location>
        <begin position="259"/>
        <end position="278"/>
    </location>
</feature>
<dbReference type="PANTHER" id="PTHR32322">
    <property type="entry name" value="INNER MEMBRANE TRANSPORTER"/>
    <property type="match status" value="1"/>
</dbReference>
<feature type="transmembrane region" description="Helical" evidence="6">
    <location>
        <begin position="114"/>
        <end position="131"/>
    </location>
</feature>
<gene>
    <name evidence="8" type="ORF">AIOL_002535</name>
</gene>
<comment type="caution">
    <text evidence="8">The sequence shown here is derived from an EMBL/GenBank/DDBJ whole genome shotgun (WGS) entry which is preliminary data.</text>
</comment>
<comment type="similarity">
    <text evidence="2">Belongs to the EamA transporter family.</text>
</comment>
<feature type="transmembrane region" description="Helical" evidence="6">
    <location>
        <begin position="284"/>
        <end position="304"/>
    </location>
</feature>
<dbReference type="PATRIC" id="fig|1675527.3.peg.2660"/>
<feature type="transmembrane region" description="Helical" evidence="6">
    <location>
        <begin position="233"/>
        <end position="252"/>
    </location>
</feature>
<dbReference type="AlphaFoldDB" id="A0A0J9E467"/>
<keyword evidence="3 6" id="KW-0812">Transmembrane</keyword>
<name>A0A0J9E467_9RHOB</name>
<evidence type="ECO:0000256" key="3">
    <source>
        <dbReference type="ARBA" id="ARBA00022692"/>
    </source>
</evidence>
<dbReference type="EMBL" id="LFTY01000002">
    <property type="protein sequence ID" value="KMW57570.1"/>
    <property type="molecule type" value="Genomic_DNA"/>
</dbReference>
<feature type="transmembrane region" description="Helical" evidence="6">
    <location>
        <begin position="21"/>
        <end position="40"/>
    </location>
</feature>
<organism evidence="8 9">
    <name type="scientific">Candidatus Rhodobacter oscarellae</name>
    <dbReference type="NCBI Taxonomy" id="1675527"/>
    <lineage>
        <taxon>Bacteria</taxon>
        <taxon>Pseudomonadati</taxon>
        <taxon>Pseudomonadota</taxon>
        <taxon>Alphaproteobacteria</taxon>
        <taxon>Rhodobacterales</taxon>
        <taxon>Rhodobacter group</taxon>
        <taxon>Rhodobacter</taxon>
    </lineage>
</organism>
<dbReference type="Gene3D" id="1.10.3730.20">
    <property type="match status" value="1"/>
</dbReference>
<evidence type="ECO:0000256" key="4">
    <source>
        <dbReference type="ARBA" id="ARBA00022989"/>
    </source>
</evidence>
<dbReference type="RefSeq" id="WP_326973111.1">
    <property type="nucleotide sequence ID" value="NZ_LFTY01000002.1"/>
</dbReference>
<feature type="transmembrane region" description="Helical" evidence="6">
    <location>
        <begin position="200"/>
        <end position="221"/>
    </location>
</feature>
<evidence type="ECO:0000256" key="1">
    <source>
        <dbReference type="ARBA" id="ARBA00004141"/>
    </source>
</evidence>
<feature type="transmembrane region" description="Helical" evidence="6">
    <location>
        <begin position="138"/>
        <end position="157"/>
    </location>
</feature>
<evidence type="ECO:0000313" key="9">
    <source>
        <dbReference type="Proteomes" id="UP000037178"/>
    </source>
</evidence>
<evidence type="ECO:0000259" key="7">
    <source>
        <dbReference type="Pfam" id="PF00892"/>
    </source>
</evidence>
<keyword evidence="4 6" id="KW-1133">Transmembrane helix</keyword>
<dbReference type="InterPro" id="IPR000620">
    <property type="entry name" value="EamA_dom"/>
</dbReference>
<dbReference type="SUPFAM" id="SSF103481">
    <property type="entry name" value="Multidrug resistance efflux transporter EmrE"/>
    <property type="match status" value="2"/>
</dbReference>
<sequence length="310" mass="33231">MTIAALGRSVARMERKDNIDLFGAVSLIGFSALLGLNQVVIKITNVGVQPVFQAGVRSFGAMCLLYLWMRFRGEGPNFTRRVAPWGILAGSLFAFEFILLFVALDFTTVARSSLMFYTMPVWLAVMAHVLIPGERLTAPKIAGLACAVAGVSLALLSRDGGGGALMGDLMALIGALGWAGIAVVAKTTPFSEDKPIMQMYWQLCTSAVILLLASLFFGPFIREFAPVHVATMGFQIVVMGALGFLFWFWLLMRYPASGVASFSFLAPIFGVGFGWLILGEPVGVSLLAALALVCLGLVLINRAAQVPQKV</sequence>
<evidence type="ECO:0000256" key="5">
    <source>
        <dbReference type="ARBA" id="ARBA00023136"/>
    </source>
</evidence>
<evidence type="ECO:0000313" key="8">
    <source>
        <dbReference type="EMBL" id="KMW57570.1"/>
    </source>
</evidence>
<accession>A0A0J9E467</accession>
<evidence type="ECO:0000256" key="6">
    <source>
        <dbReference type="SAM" id="Phobius"/>
    </source>
</evidence>
<keyword evidence="5 6" id="KW-0472">Membrane</keyword>
<evidence type="ECO:0000256" key="2">
    <source>
        <dbReference type="ARBA" id="ARBA00007362"/>
    </source>
</evidence>
<feature type="transmembrane region" description="Helical" evidence="6">
    <location>
        <begin position="52"/>
        <end position="71"/>
    </location>
</feature>
<dbReference type="InterPro" id="IPR037185">
    <property type="entry name" value="EmrE-like"/>
</dbReference>
<feature type="domain" description="EamA" evidence="7">
    <location>
        <begin position="166"/>
        <end position="301"/>
    </location>
</feature>
<dbReference type="GO" id="GO:0016020">
    <property type="term" value="C:membrane"/>
    <property type="evidence" value="ECO:0007669"/>
    <property type="project" value="UniProtKB-SubCell"/>
</dbReference>
<comment type="subcellular location">
    <subcellularLocation>
        <location evidence="1">Membrane</location>
        <topology evidence="1">Multi-pass membrane protein</topology>
    </subcellularLocation>
</comment>
<dbReference type="STRING" id="1675527.AIOL_002535"/>
<feature type="domain" description="EamA" evidence="7">
    <location>
        <begin position="22"/>
        <end position="155"/>
    </location>
</feature>
<dbReference type="Proteomes" id="UP000037178">
    <property type="component" value="Unassembled WGS sequence"/>
</dbReference>
<feature type="transmembrane region" description="Helical" evidence="6">
    <location>
        <begin position="169"/>
        <end position="188"/>
    </location>
</feature>
<keyword evidence="9" id="KW-1185">Reference proteome</keyword>
<dbReference type="Pfam" id="PF00892">
    <property type="entry name" value="EamA"/>
    <property type="match status" value="2"/>
</dbReference>
<feature type="transmembrane region" description="Helical" evidence="6">
    <location>
        <begin position="83"/>
        <end position="102"/>
    </location>
</feature>
<protein>
    <submittedName>
        <fullName evidence="8">Drug/metabolite exporter family protein</fullName>
    </submittedName>
</protein>
<reference evidence="8 9" key="1">
    <citation type="submission" date="2015-06" db="EMBL/GenBank/DDBJ databases">
        <title>Draft genome sequence of an Alphaproteobacteria species associated to the Mediterranean sponge Oscarella lobularis.</title>
        <authorList>
            <person name="Jourda C."/>
            <person name="Santini S."/>
            <person name="Claverie J.-M."/>
        </authorList>
    </citation>
    <scope>NUCLEOTIDE SEQUENCE [LARGE SCALE GENOMIC DNA]</scope>
    <source>
        <strain evidence="8">IGS</strain>
    </source>
</reference>
<dbReference type="PANTHER" id="PTHR32322:SF2">
    <property type="entry name" value="EAMA DOMAIN-CONTAINING PROTEIN"/>
    <property type="match status" value="1"/>
</dbReference>